<evidence type="ECO:0000256" key="8">
    <source>
        <dbReference type="ARBA" id="ARBA00022741"/>
    </source>
</evidence>
<reference evidence="13 14" key="1">
    <citation type="submission" date="2022-06" db="EMBL/GenBank/DDBJ databases">
        <title>Paraconexibacter antarcticus.</title>
        <authorList>
            <person name="Kim C.S."/>
        </authorList>
    </citation>
    <scope>NUCLEOTIDE SEQUENCE [LARGE SCALE GENOMIC DNA]</scope>
    <source>
        <strain evidence="13 14">02-257</strain>
    </source>
</reference>
<evidence type="ECO:0000256" key="2">
    <source>
        <dbReference type="ARBA" id="ARBA00007265"/>
    </source>
</evidence>
<evidence type="ECO:0000313" key="13">
    <source>
        <dbReference type="EMBL" id="UTI62900.1"/>
    </source>
</evidence>
<evidence type="ECO:0000256" key="7">
    <source>
        <dbReference type="ARBA" id="ARBA00022723"/>
    </source>
</evidence>
<dbReference type="RefSeq" id="WP_254569635.1">
    <property type="nucleotide sequence ID" value="NZ_CP098502.1"/>
</dbReference>
<dbReference type="InterPro" id="IPR052390">
    <property type="entry name" value="tRNA_nt/polyA_polymerase"/>
</dbReference>
<keyword evidence="10 11" id="KW-0694">RNA-binding</keyword>
<comment type="similarity">
    <text evidence="2 11">Belongs to the tRNA nucleotidyltransferase/poly(A) polymerase family.</text>
</comment>
<keyword evidence="7" id="KW-0479">Metal-binding</keyword>
<evidence type="ECO:0000256" key="1">
    <source>
        <dbReference type="ARBA" id="ARBA00001946"/>
    </source>
</evidence>
<organism evidence="13 14">
    <name type="scientific">Paraconexibacter antarcticus</name>
    <dbReference type="NCBI Taxonomy" id="2949664"/>
    <lineage>
        <taxon>Bacteria</taxon>
        <taxon>Bacillati</taxon>
        <taxon>Actinomycetota</taxon>
        <taxon>Thermoleophilia</taxon>
        <taxon>Solirubrobacterales</taxon>
        <taxon>Paraconexibacteraceae</taxon>
        <taxon>Paraconexibacter</taxon>
    </lineage>
</organism>
<evidence type="ECO:0000256" key="9">
    <source>
        <dbReference type="ARBA" id="ARBA00022842"/>
    </source>
</evidence>
<evidence type="ECO:0000256" key="11">
    <source>
        <dbReference type="RuleBase" id="RU003953"/>
    </source>
</evidence>
<keyword evidence="4 11" id="KW-0808">Transferase</keyword>
<evidence type="ECO:0000256" key="6">
    <source>
        <dbReference type="ARBA" id="ARBA00022695"/>
    </source>
</evidence>
<evidence type="ECO:0000256" key="3">
    <source>
        <dbReference type="ARBA" id="ARBA00022555"/>
    </source>
</evidence>
<keyword evidence="3" id="KW-0820">tRNA-binding</keyword>
<sequence>MLNPSAALDRLRTLPAGPRVLGLVAATPGAWVVGGAVRDALLDLDARELDLVVEGDPTGLLDALGGTVVAHERFGTATVTLPEPGPAGEPLTVDVARARRETYAVPGALPDVEFTTVAEDLHRRDVSVNAIALRPAGEGEPELLAVDGALDDLGAGVLRVLHDRSFADDPTRLWRVARYAARLGFAADAHTTALAARADPRSVSGPRLGSELRLALREPDALAALRAAAALNDGLLPAGLDLDPARLPAALELLSGAGEVRRDLVLLAACARTTDAAALVDWLGHLGFGSRELDIVAAGSRSSTYMPLQRAQTPAEIARAARGVPLEVVALAGGEQARRWIDELRHVGLAITGEDLLGAGVPEGPEVGRRLQAALDQRLDGAIPPGRDAELQAALA</sequence>
<dbReference type="SUPFAM" id="SSF81891">
    <property type="entry name" value="Poly A polymerase C-terminal region-like"/>
    <property type="match status" value="1"/>
</dbReference>
<dbReference type="InterPro" id="IPR002646">
    <property type="entry name" value="PolA_pol_head_dom"/>
</dbReference>
<gene>
    <name evidence="13" type="ORF">NBH00_16210</name>
</gene>
<dbReference type="InterPro" id="IPR043519">
    <property type="entry name" value="NT_sf"/>
</dbReference>
<proteinExistence type="inferred from homology"/>
<keyword evidence="14" id="KW-1185">Reference proteome</keyword>
<dbReference type="Gene3D" id="1.10.3090.10">
    <property type="entry name" value="cca-adding enzyme, domain 2"/>
    <property type="match status" value="1"/>
</dbReference>
<keyword evidence="8" id="KW-0547">Nucleotide-binding</keyword>
<dbReference type="EMBL" id="CP098502">
    <property type="protein sequence ID" value="UTI62900.1"/>
    <property type="molecule type" value="Genomic_DNA"/>
</dbReference>
<dbReference type="Proteomes" id="UP001056035">
    <property type="component" value="Chromosome"/>
</dbReference>
<evidence type="ECO:0000256" key="5">
    <source>
        <dbReference type="ARBA" id="ARBA00022694"/>
    </source>
</evidence>
<dbReference type="PANTHER" id="PTHR47788:SF1">
    <property type="entry name" value="A-ADDING TRNA NUCLEOTIDYLTRANSFERASE"/>
    <property type="match status" value="1"/>
</dbReference>
<evidence type="ECO:0000313" key="14">
    <source>
        <dbReference type="Proteomes" id="UP001056035"/>
    </source>
</evidence>
<keyword evidence="6" id="KW-0548">Nucleotidyltransferase</keyword>
<dbReference type="SUPFAM" id="SSF81301">
    <property type="entry name" value="Nucleotidyltransferase"/>
    <property type="match status" value="1"/>
</dbReference>
<keyword evidence="9" id="KW-0460">Magnesium</keyword>
<protein>
    <recommendedName>
        <fullName evidence="12">Poly A polymerase head domain-containing protein</fullName>
    </recommendedName>
</protein>
<evidence type="ECO:0000259" key="12">
    <source>
        <dbReference type="Pfam" id="PF01743"/>
    </source>
</evidence>
<dbReference type="Gene3D" id="3.30.460.10">
    <property type="entry name" value="Beta Polymerase, domain 2"/>
    <property type="match status" value="1"/>
</dbReference>
<comment type="cofactor">
    <cofactor evidence="1">
        <name>Mg(2+)</name>
        <dbReference type="ChEBI" id="CHEBI:18420"/>
    </cofactor>
</comment>
<keyword evidence="5" id="KW-0819">tRNA processing</keyword>
<evidence type="ECO:0000256" key="10">
    <source>
        <dbReference type="ARBA" id="ARBA00022884"/>
    </source>
</evidence>
<dbReference type="PANTHER" id="PTHR47788">
    <property type="entry name" value="POLYA POLYMERASE"/>
    <property type="match status" value="1"/>
</dbReference>
<dbReference type="Pfam" id="PF01743">
    <property type="entry name" value="PolyA_pol"/>
    <property type="match status" value="1"/>
</dbReference>
<accession>A0ABY5DLY2</accession>
<evidence type="ECO:0000256" key="4">
    <source>
        <dbReference type="ARBA" id="ARBA00022679"/>
    </source>
</evidence>
<feature type="domain" description="Poly A polymerase head" evidence="12">
    <location>
        <begin position="30"/>
        <end position="158"/>
    </location>
</feature>
<name>A0ABY5DLY2_9ACTN</name>